<protein>
    <submittedName>
        <fullName evidence="5">LacI family transcriptional regulator</fullName>
    </submittedName>
</protein>
<dbReference type="CDD" id="cd06267">
    <property type="entry name" value="PBP1_LacI_sugar_binding-like"/>
    <property type="match status" value="1"/>
</dbReference>
<dbReference type="InterPro" id="IPR028082">
    <property type="entry name" value="Peripla_BP_I"/>
</dbReference>
<dbReference type="Pfam" id="PF13377">
    <property type="entry name" value="Peripla_BP_3"/>
    <property type="match status" value="1"/>
</dbReference>
<dbReference type="CDD" id="cd01392">
    <property type="entry name" value="HTH_LacI"/>
    <property type="match status" value="1"/>
</dbReference>
<dbReference type="PANTHER" id="PTHR30146:SF153">
    <property type="entry name" value="LACTOSE OPERON REPRESSOR"/>
    <property type="match status" value="1"/>
</dbReference>
<dbReference type="SMART" id="SM00354">
    <property type="entry name" value="HTH_LACI"/>
    <property type="match status" value="1"/>
</dbReference>
<dbReference type="InterPro" id="IPR010982">
    <property type="entry name" value="Lambda_DNA-bd_dom_sf"/>
</dbReference>
<proteinExistence type="predicted"/>
<comment type="caution">
    <text evidence="5">The sequence shown here is derived from an EMBL/GenBank/DDBJ whole genome shotgun (WGS) entry which is preliminary data.</text>
</comment>
<keyword evidence="2" id="KW-0238">DNA-binding</keyword>
<dbReference type="PROSITE" id="PS00356">
    <property type="entry name" value="HTH_LACI_1"/>
    <property type="match status" value="1"/>
</dbReference>
<dbReference type="InterPro" id="IPR046335">
    <property type="entry name" value="LacI/GalR-like_sensor"/>
</dbReference>
<evidence type="ECO:0000313" key="5">
    <source>
        <dbReference type="EMBL" id="MBP2437015.1"/>
    </source>
</evidence>
<evidence type="ECO:0000313" key="6">
    <source>
        <dbReference type="Proteomes" id="UP001519362"/>
    </source>
</evidence>
<dbReference type="PRINTS" id="PR00036">
    <property type="entry name" value="HTHLACI"/>
</dbReference>
<accession>A0ABS4ZIA9</accession>
<evidence type="ECO:0000256" key="1">
    <source>
        <dbReference type="ARBA" id="ARBA00023015"/>
    </source>
</evidence>
<dbReference type="Gene3D" id="3.40.50.2300">
    <property type="match status" value="2"/>
</dbReference>
<dbReference type="Gene3D" id="1.10.260.40">
    <property type="entry name" value="lambda repressor-like DNA-binding domains"/>
    <property type="match status" value="1"/>
</dbReference>
<evidence type="ECO:0000256" key="3">
    <source>
        <dbReference type="ARBA" id="ARBA00023163"/>
    </source>
</evidence>
<evidence type="ECO:0000256" key="2">
    <source>
        <dbReference type="ARBA" id="ARBA00023125"/>
    </source>
</evidence>
<feature type="domain" description="HTH lacI-type" evidence="4">
    <location>
        <begin position="10"/>
        <end position="65"/>
    </location>
</feature>
<reference evidence="5 6" key="1">
    <citation type="submission" date="2021-03" db="EMBL/GenBank/DDBJ databases">
        <title>Sequencing the genomes of 1000 actinobacteria strains.</title>
        <authorList>
            <person name="Klenk H.-P."/>
        </authorList>
    </citation>
    <scope>NUCLEOTIDE SEQUENCE [LARGE SCALE GENOMIC DNA]</scope>
    <source>
        <strain evidence="5 6">DSM 24221</strain>
    </source>
</reference>
<keyword evidence="6" id="KW-1185">Reference proteome</keyword>
<dbReference type="EMBL" id="JAGIOL010000001">
    <property type="protein sequence ID" value="MBP2437015.1"/>
    <property type="molecule type" value="Genomic_DNA"/>
</dbReference>
<dbReference type="PANTHER" id="PTHR30146">
    <property type="entry name" value="LACI-RELATED TRANSCRIPTIONAL REPRESSOR"/>
    <property type="match status" value="1"/>
</dbReference>
<evidence type="ECO:0000259" key="4">
    <source>
        <dbReference type="PROSITE" id="PS50932"/>
    </source>
</evidence>
<keyword evidence="3" id="KW-0804">Transcription</keyword>
<dbReference type="RefSeq" id="WP_165134974.1">
    <property type="nucleotide sequence ID" value="NZ_CP049253.1"/>
</dbReference>
<gene>
    <name evidence="5" type="ORF">JOF34_001601</name>
</gene>
<organism evidence="5 6">
    <name type="scientific">Microbacterium amylolyticum</name>
    <dbReference type="NCBI Taxonomy" id="936337"/>
    <lineage>
        <taxon>Bacteria</taxon>
        <taxon>Bacillati</taxon>
        <taxon>Actinomycetota</taxon>
        <taxon>Actinomycetes</taxon>
        <taxon>Micrococcales</taxon>
        <taxon>Microbacteriaceae</taxon>
        <taxon>Microbacterium</taxon>
    </lineage>
</organism>
<dbReference type="InterPro" id="IPR000843">
    <property type="entry name" value="HTH_LacI"/>
</dbReference>
<keyword evidence="1" id="KW-0805">Transcription regulation</keyword>
<dbReference type="Proteomes" id="UP001519362">
    <property type="component" value="Unassembled WGS sequence"/>
</dbReference>
<sequence length="345" mass="35495">MTDTPASRAATLHDVAREAGVSLATASRVLNGSARKVADSYRERVEAAAAKLGYSANMSAQATARGTSATLALLVADIADPYFSQIAAGVARAADEERLIMTIGITEREAERETRLVRALRGQRPRGIVLAASRSARHHSPALTDVLRDIEAAGGTVVSIGAPADGMQTRTLTLDNFGSTRELGQALSGIGYRNAILIGAAEGLVTSDERLAGFQEGFVASGGNAPLIVRGGFSRDSGYTAMASALEQGVHPGTLVFGITDVVAFGAMSAVRAAGLEVGTDIAIAGFGDIDSGRDIVPGLTTVHAPLEKLGEEAVRAVVAETWTPPAPLAAQVILRDSTPPVDAA</sequence>
<name>A0ABS4ZIA9_9MICO</name>
<dbReference type="Pfam" id="PF00356">
    <property type="entry name" value="LacI"/>
    <property type="match status" value="1"/>
</dbReference>
<dbReference type="SUPFAM" id="SSF47413">
    <property type="entry name" value="lambda repressor-like DNA-binding domains"/>
    <property type="match status" value="1"/>
</dbReference>
<dbReference type="SUPFAM" id="SSF53822">
    <property type="entry name" value="Periplasmic binding protein-like I"/>
    <property type="match status" value="1"/>
</dbReference>
<dbReference type="PROSITE" id="PS50932">
    <property type="entry name" value="HTH_LACI_2"/>
    <property type="match status" value="1"/>
</dbReference>